<gene>
    <name evidence="1" type="ORF">H8705_06020</name>
</gene>
<evidence type="ECO:0000313" key="2">
    <source>
        <dbReference type="Proteomes" id="UP000623678"/>
    </source>
</evidence>
<accession>A0A926IHC2</accession>
<comment type="caution">
    <text evidence="1">The sequence shown here is derived from an EMBL/GenBank/DDBJ whole genome shotgun (WGS) entry which is preliminary data.</text>
</comment>
<protein>
    <submittedName>
        <fullName evidence="1">Uncharacterized protein</fullName>
    </submittedName>
</protein>
<dbReference type="AlphaFoldDB" id="A0A926IHC2"/>
<name>A0A926IHC2_9FIRM</name>
<sequence>MILVGVGRSIVIRRIVGRVVIRRVAGGFVRASVIGAIRSIAVFIVG</sequence>
<dbReference type="Proteomes" id="UP000623678">
    <property type="component" value="Unassembled WGS sequence"/>
</dbReference>
<evidence type="ECO:0000313" key="1">
    <source>
        <dbReference type="EMBL" id="MBC8585136.1"/>
    </source>
</evidence>
<keyword evidence="2" id="KW-1185">Reference proteome</keyword>
<organism evidence="1 2">
    <name type="scientific">Youxingia wuxianensis</name>
    <dbReference type="NCBI Taxonomy" id="2763678"/>
    <lineage>
        <taxon>Bacteria</taxon>
        <taxon>Bacillati</taxon>
        <taxon>Bacillota</taxon>
        <taxon>Clostridia</taxon>
        <taxon>Eubacteriales</taxon>
        <taxon>Oscillospiraceae</taxon>
        <taxon>Youxingia</taxon>
    </lineage>
</organism>
<dbReference type="EMBL" id="JACRTD010000003">
    <property type="protein sequence ID" value="MBC8585136.1"/>
    <property type="molecule type" value="Genomic_DNA"/>
</dbReference>
<proteinExistence type="predicted"/>
<reference evidence="1" key="1">
    <citation type="submission" date="2020-08" db="EMBL/GenBank/DDBJ databases">
        <title>Genome public.</title>
        <authorList>
            <person name="Liu C."/>
            <person name="Sun Q."/>
        </authorList>
    </citation>
    <scope>NUCLEOTIDE SEQUENCE</scope>
    <source>
        <strain evidence="1">NSJ-64</strain>
    </source>
</reference>